<keyword evidence="1" id="KW-0812">Transmembrane</keyword>
<dbReference type="RefSeq" id="WP_183342703.1">
    <property type="nucleotide sequence ID" value="NZ_JACHNU010000003.1"/>
</dbReference>
<keyword evidence="3" id="KW-1185">Reference proteome</keyword>
<keyword evidence="1" id="KW-1133">Transmembrane helix</keyword>
<evidence type="ECO:0000313" key="3">
    <source>
        <dbReference type="Proteomes" id="UP000585272"/>
    </source>
</evidence>
<name>A0A840IG37_9ACTN</name>
<accession>A0A840IG37</accession>
<proteinExistence type="predicted"/>
<dbReference type="AlphaFoldDB" id="A0A840IG37"/>
<protein>
    <submittedName>
        <fullName evidence="2">Uncharacterized protein</fullName>
    </submittedName>
</protein>
<keyword evidence="1" id="KW-0472">Membrane</keyword>
<evidence type="ECO:0000256" key="1">
    <source>
        <dbReference type="SAM" id="Phobius"/>
    </source>
</evidence>
<feature type="transmembrane region" description="Helical" evidence="1">
    <location>
        <begin position="83"/>
        <end position="105"/>
    </location>
</feature>
<sequence length="106" mass="11076">MAPHATLEALNLRSYEELHQLPVGEIIANLHRVPLHDGDAFLAVLAVRALSELSDTTAAVGRAVDELHRTTAAIDRASRRLEVAALIVGIVAVVVGIGGIVATLAA</sequence>
<comment type="caution">
    <text evidence="2">The sequence shown here is derived from an EMBL/GenBank/DDBJ whole genome shotgun (WGS) entry which is preliminary data.</text>
</comment>
<evidence type="ECO:0000313" key="2">
    <source>
        <dbReference type="EMBL" id="MBB4663024.1"/>
    </source>
</evidence>
<gene>
    <name evidence="2" type="ORF">BDZ31_002613</name>
</gene>
<dbReference type="EMBL" id="JACHNU010000003">
    <property type="protein sequence ID" value="MBB4663024.1"/>
    <property type="molecule type" value="Genomic_DNA"/>
</dbReference>
<dbReference type="Proteomes" id="UP000585272">
    <property type="component" value="Unassembled WGS sequence"/>
</dbReference>
<reference evidence="2 3" key="1">
    <citation type="submission" date="2020-08" db="EMBL/GenBank/DDBJ databases">
        <title>Genomic Encyclopedia of Archaeal and Bacterial Type Strains, Phase II (KMG-II): from individual species to whole genera.</title>
        <authorList>
            <person name="Goeker M."/>
        </authorList>
    </citation>
    <scope>NUCLEOTIDE SEQUENCE [LARGE SCALE GENOMIC DNA]</scope>
    <source>
        <strain evidence="2 3">DSM 23288</strain>
    </source>
</reference>
<organism evidence="2 3">
    <name type="scientific">Conexibacter arvalis</name>
    <dbReference type="NCBI Taxonomy" id="912552"/>
    <lineage>
        <taxon>Bacteria</taxon>
        <taxon>Bacillati</taxon>
        <taxon>Actinomycetota</taxon>
        <taxon>Thermoleophilia</taxon>
        <taxon>Solirubrobacterales</taxon>
        <taxon>Conexibacteraceae</taxon>
        <taxon>Conexibacter</taxon>
    </lineage>
</organism>